<dbReference type="AlphaFoldDB" id="A0AAV2N5T9"/>
<gene>
    <name evidence="1" type="ORF">LPLAT_LOCUS1111</name>
</gene>
<accession>A0AAV2N5T9</accession>
<keyword evidence="2" id="KW-1185">Reference proteome</keyword>
<protein>
    <submittedName>
        <fullName evidence="1">Uncharacterized protein</fullName>
    </submittedName>
</protein>
<name>A0AAV2N5T9_9HYME</name>
<reference evidence="1 2" key="1">
    <citation type="submission" date="2024-04" db="EMBL/GenBank/DDBJ databases">
        <authorList>
            <consortium name="Molecular Ecology Group"/>
        </authorList>
    </citation>
    <scope>NUCLEOTIDE SEQUENCE [LARGE SCALE GENOMIC DNA]</scope>
</reference>
<evidence type="ECO:0000313" key="2">
    <source>
        <dbReference type="Proteomes" id="UP001497644"/>
    </source>
</evidence>
<proteinExistence type="predicted"/>
<dbReference type="Proteomes" id="UP001497644">
    <property type="component" value="Chromosome 1"/>
</dbReference>
<evidence type="ECO:0000313" key="1">
    <source>
        <dbReference type="EMBL" id="CAL1674443.1"/>
    </source>
</evidence>
<organism evidence="1 2">
    <name type="scientific">Lasius platythorax</name>
    <dbReference type="NCBI Taxonomy" id="488582"/>
    <lineage>
        <taxon>Eukaryota</taxon>
        <taxon>Metazoa</taxon>
        <taxon>Ecdysozoa</taxon>
        <taxon>Arthropoda</taxon>
        <taxon>Hexapoda</taxon>
        <taxon>Insecta</taxon>
        <taxon>Pterygota</taxon>
        <taxon>Neoptera</taxon>
        <taxon>Endopterygota</taxon>
        <taxon>Hymenoptera</taxon>
        <taxon>Apocrita</taxon>
        <taxon>Aculeata</taxon>
        <taxon>Formicoidea</taxon>
        <taxon>Formicidae</taxon>
        <taxon>Formicinae</taxon>
        <taxon>Lasius</taxon>
        <taxon>Lasius</taxon>
    </lineage>
</organism>
<dbReference type="EMBL" id="OZ034824">
    <property type="protein sequence ID" value="CAL1674443.1"/>
    <property type="molecule type" value="Genomic_DNA"/>
</dbReference>
<sequence>MPPTFAAAAQDNIWLAEISRNSINITPISTCFTKNARGERGPVVTKSIAEKLSLSRALSSRRLSLPRPFPRRHFLSFLVFTISDDNDRSDSFAEGKKGAVLNASSARQRR</sequence>